<reference evidence="2 3" key="1">
    <citation type="submission" date="2017-08" db="EMBL/GenBank/DDBJ databases">
        <title>Infants hospitalized years apart are colonized by the same room-sourced microbial strains.</title>
        <authorList>
            <person name="Brooks B."/>
            <person name="Olm M.R."/>
            <person name="Firek B.A."/>
            <person name="Baker R."/>
            <person name="Thomas B.C."/>
            <person name="Morowitz M.J."/>
            <person name="Banfield J.F."/>
        </authorList>
    </citation>
    <scope>NUCLEOTIDE SEQUENCE [LARGE SCALE GENOMIC DNA]</scope>
    <source>
        <strain evidence="2">S2_003_000_R2_14</strain>
    </source>
</reference>
<proteinExistence type="predicted"/>
<dbReference type="InterPro" id="IPR052181">
    <property type="entry name" value="5hmC_binding"/>
</dbReference>
<dbReference type="Pfam" id="PF01878">
    <property type="entry name" value="EVE"/>
    <property type="match status" value="1"/>
</dbReference>
<dbReference type="AlphaFoldDB" id="A0A2W5VKR0"/>
<evidence type="ECO:0000313" key="2">
    <source>
        <dbReference type="EMBL" id="PZR11031.1"/>
    </source>
</evidence>
<comment type="caution">
    <text evidence="2">The sequence shown here is derived from an EMBL/GenBank/DDBJ whole genome shotgun (WGS) entry which is preliminary data.</text>
</comment>
<name>A0A2W5VKR0_9BACT</name>
<dbReference type="InterPro" id="IPR015947">
    <property type="entry name" value="PUA-like_sf"/>
</dbReference>
<evidence type="ECO:0000313" key="3">
    <source>
        <dbReference type="Proteomes" id="UP000249061"/>
    </source>
</evidence>
<dbReference type="Proteomes" id="UP000249061">
    <property type="component" value="Unassembled WGS sequence"/>
</dbReference>
<gene>
    <name evidence="2" type="ORF">DI536_17985</name>
</gene>
<sequence>MPKRYWLVKSEPDVYSIDALKKDGHTGWTGVRNYTARNFMRDSMQEGDLVLYYHSNAEPSGVAGLAKVHGAPLPDPTQFDKKSEYYDATSDKAEPRWVMAQLSFVEKFAKLIPLDVLKADPSLTGMPLLAKGQRLSVMPVAPEHFARVLKLAGSKVKA</sequence>
<dbReference type="Gene3D" id="3.10.590.10">
    <property type="entry name" value="ph1033 like domains"/>
    <property type="match status" value="1"/>
</dbReference>
<accession>A0A2W5VKR0</accession>
<dbReference type="PANTHER" id="PTHR14087:SF7">
    <property type="entry name" value="THYMOCYTE NUCLEAR PROTEIN 1"/>
    <property type="match status" value="1"/>
</dbReference>
<evidence type="ECO:0000259" key="1">
    <source>
        <dbReference type="Pfam" id="PF01878"/>
    </source>
</evidence>
<feature type="domain" description="EVE" evidence="1">
    <location>
        <begin position="4"/>
        <end position="151"/>
    </location>
</feature>
<dbReference type="PANTHER" id="PTHR14087">
    <property type="entry name" value="THYMOCYTE NUCLEAR PROTEIN 1"/>
    <property type="match status" value="1"/>
</dbReference>
<protein>
    <submittedName>
        <fullName evidence="2">EVE domain-containing protein</fullName>
    </submittedName>
</protein>
<dbReference type="EMBL" id="QFQP01000015">
    <property type="protein sequence ID" value="PZR11031.1"/>
    <property type="molecule type" value="Genomic_DNA"/>
</dbReference>
<dbReference type="CDD" id="cd21133">
    <property type="entry name" value="EVE"/>
    <property type="match status" value="1"/>
</dbReference>
<dbReference type="InterPro" id="IPR047197">
    <property type="entry name" value="THYN1-like_EVE"/>
</dbReference>
<dbReference type="InterPro" id="IPR002740">
    <property type="entry name" value="EVE_domain"/>
</dbReference>
<organism evidence="2 3">
    <name type="scientific">Archangium gephyra</name>
    <dbReference type="NCBI Taxonomy" id="48"/>
    <lineage>
        <taxon>Bacteria</taxon>
        <taxon>Pseudomonadati</taxon>
        <taxon>Myxococcota</taxon>
        <taxon>Myxococcia</taxon>
        <taxon>Myxococcales</taxon>
        <taxon>Cystobacterineae</taxon>
        <taxon>Archangiaceae</taxon>
        <taxon>Archangium</taxon>
    </lineage>
</organism>
<dbReference type="SUPFAM" id="SSF88697">
    <property type="entry name" value="PUA domain-like"/>
    <property type="match status" value="1"/>
</dbReference>